<dbReference type="PANTHER" id="PTHR24198">
    <property type="entry name" value="ANKYRIN REPEAT AND PROTEIN KINASE DOMAIN-CONTAINING PROTEIN"/>
    <property type="match status" value="1"/>
</dbReference>
<keyword evidence="4" id="KW-1185">Reference proteome</keyword>
<dbReference type="InterPro" id="IPR002110">
    <property type="entry name" value="Ankyrin_rpt"/>
</dbReference>
<dbReference type="AlphaFoldDB" id="A0A5M3YMF3"/>
<dbReference type="PANTHER" id="PTHR24198:SF165">
    <property type="entry name" value="ANKYRIN REPEAT-CONTAINING PROTEIN-RELATED"/>
    <property type="match status" value="1"/>
</dbReference>
<dbReference type="PROSITE" id="PS50088">
    <property type="entry name" value="ANK_REPEAT"/>
    <property type="match status" value="3"/>
</dbReference>
<dbReference type="SMART" id="SM00248">
    <property type="entry name" value="ANK"/>
    <property type="match status" value="5"/>
</dbReference>
<keyword evidence="2" id="KW-0040">ANK repeat</keyword>
<dbReference type="SUPFAM" id="SSF48403">
    <property type="entry name" value="Ankyrin repeat"/>
    <property type="match status" value="1"/>
</dbReference>
<comment type="caution">
    <text evidence="3">The sequence shown here is derived from an EMBL/GenBank/DDBJ whole genome shotgun (WGS) entry which is preliminary data.</text>
</comment>
<proteinExistence type="predicted"/>
<organism evidence="3 4">
    <name type="scientific">Aspergillus terreus</name>
    <dbReference type="NCBI Taxonomy" id="33178"/>
    <lineage>
        <taxon>Eukaryota</taxon>
        <taxon>Fungi</taxon>
        <taxon>Dikarya</taxon>
        <taxon>Ascomycota</taxon>
        <taxon>Pezizomycotina</taxon>
        <taxon>Eurotiomycetes</taxon>
        <taxon>Eurotiomycetidae</taxon>
        <taxon>Eurotiales</taxon>
        <taxon>Aspergillaceae</taxon>
        <taxon>Aspergillus</taxon>
        <taxon>Aspergillus subgen. Circumdati</taxon>
    </lineage>
</organism>
<dbReference type="InterPro" id="IPR036770">
    <property type="entry name" value="Ankyrin_rpt-contain_sf"/>
</dbReference>
<evidence type="ECO:0000256" key="1">
    <source>
        <dbReference type="ARBA" id="ARBA00022737"/>
    </source>
</evidence>
<sequence>MDSWDQFADNLATDLAPFISLFGERLTKQFLSESVSLLDNFIFSLAPLGILTALVSVIRVCGSSSLRAFVGRAQEGPGEAENELLSCVSETTGELFNDTGISRIFGRPRILEVVVWEEHDPQNNQSHWKIGTLRDALKHGAWVPGCGSWILDEKGYLPELDIPNLSLNKGIKRRSPLWFYCAAALGLVLQVGVIMYGAVTVFIYPSLFKKNGRPVESYAFPLFLFGTLLLCTGMFFCAFIIERSSSECYLHADRPSKLYWLQPGRQHVGDQVFDAFLGVTEGPQSQPTGDLTYIKSVRSRRHAGNSSISLTAAVTVVGFVAQFVGLRGLHATVILAQLGATLLMAIIRTCLRTKRIGPEQNRFDGQERQLVSYKSQELDFFAFHLENAKSFSLVSTLARTPSSSYQSSLRSSSATTEASVQPVGNATRLIQTRTRLAELTSANDRNSSAAWDDLPIRQVARSLADAIEQTMDLLSAWKNVRDDHFAFDLSLLCQSQHKSIAPMMETYTITLERADDTLQWRVNENELEAIVGLWTWSLLKSDPKWLQEGLGRMVGLTEFEARAPDTDLYFHKWIFRQTEARMVSSRMVSFPQQLFGYYSDEYPDDKEILVVRTKNNLEKMVAQDIYIHFLRSALEGLAELGGEINILPGSQNRLVAHNSRIDDIVECFESSGLGSREDALLCVVPSLRNRGLLPELAADSHPIRLRLEELIGSKKWSEALSITYWFCERSAGDEFEYSAYELGYLCHLAMIDQDASTQAEGMKFVKLAMQGNPRTLFFRNMRNQRPLNWMDTPEQAEFWARFAQQLGWMVWHISERNGQKQVIRTALNHHGINEDSLPLSGDNGNDVQEQKGQETVVRWLTNRDENQSLSTDDRQALSWACRNGHHAILNWIVAKWVDIDELCHGGIIFNFIIWAAEEEYDVALASLRRRGIDLDMQGPVNGMTAIIFSIFMHSNHKAARVLLDNGAHIDAPGLSEAVLLLLENNANVNAQDIEGVSPLVYAIVEGQFNIAETLLKNGADINSRDISGVTPLMVAADEKEVELLRLLLSWGADVNAQDDDGRTALMITAQSHFRDGMVALLNHGADVHRQTTQRETALDWAQNACNWDGVQLLKSVIEGQGASWQWDFS</sequence>
<evidence type="ECO:0000256" key="2">
    <source>
        <dbReference type="ARBA" id="ARBA00023043"/>
    </source>
</evidence>
<protein>
    <submittedName>
        <fullName evidence="3">Uncharacterized protein</fullName>
    </submittedName>
</protein>
<gene>
    <name evidence="3" type="ORF">ATEIFO6365_0001082500</name>
</gene>
<dbReference type="Pfam" id="PF12796">
    <property type="entry name" value="Ank_2"/>
    <property type="match status" value="1"/>
</dbReference>
<evidence type="ECO:0000313" key="4">
    <source>
        <dbReference type="Proteomes" id="UP000452235"/>
    </source>
</evidence>
<dbReference type="Gene3D" id="1.25.40.20">
    <property type="entry name" value="Ankyrin repeat-containing domain"/>
    <property type="match status" value="1"/>
</dbReference>
<dbReference type="OrthoDB" id="7464126at2759"/>
<dbReference type="PROSITE" id="PS50297">
    <property type="entry name" value="ANK_REP_REGION"/>
    <property type="match status" value="2"/>
</dbReference>
<accession>A0A5M3YMF3</accession>
<name>A0A5M3YMF3_ASPTE</name>
<evidence type="ECO:0000313" key="3">
    <source>
        <dbReference type="EMBL" id="GFF12602.1"/>
    </source>
</evidence>
<dbReference type="VEuPathDB" id="FungiDB:ATEG_01608"/>
<dbReference type="EMBL" id="BLJY01000001">
    <property type="protein sequence ID" value="GFF12602.1"/>
    <property type="molecule type" value="Genomic_DNA"/>
</dbReference>
<keyword evidence="1" id="KW-0677">Repeat</keyword>
<dbReference type="Proteomes" id="UP000452235">
    <property type="component" value="Unassembled WGS sequence"/>
</dbReference>
<reference evidence="3 4" key="1">
    <citation type="submission" date="2020-01" db="EMBL/GenBank/DDBJ databases">
        <title>Aspergillus terreus IFO 6365 whole genome shotgun sequence.</title>
        <authorList>
            <person name="Kanamasa S."/>
            <person name="Takahashi H."/>
        </authorList>
    </citation>
    <scope>NUCLEOTIDE SEQUENCE [LARGE SCALE GENOMIC DNA]</scope>
    <source>
        <strain evidence="3 4">IFO 6365</strain>
    </source>
</reference>